<keyword evidence="3" id="KW-0050">Antiport</keyword>
<dbReference type="PANTHER" id="PTHR33451">
    <property type="entry name" value="MALATE-2H(+)/NA(+)-LACTATE ANTIPORTER"/>
    <property type="match status" value="1"/>
</dbReference>
<comment type="similarity">
    <text evidence="8">Belongs to the NhaC Na(+)/H(+) (TC 2.A.35) antiporter family.</text>
</comment>
<keyword evidence="4" id="KW-1003">Cell membrane</keyword>
<feature type="transmembrane region" description="Helical" evidence="9">
    <location>
        <begin position="35"/>
        <end position="55"/>
    </location>
</feature>
<dbReference type="InterPro" id="IPR018461">
    <property type="entry name" value="Na/H_Antiport_NhaC-like_C"/>
</dbReference>
<dbReference type="GO" id="GO:0015297">
    <property type="term" value="F:antiporter activity"/>
    <property type="evidence" value="ECO:0007669"/>
    <property type="project" value="UniProtKB-KW"/>
</dbReference>
<name>A0AAU7VJA0_9FIRM</name>
<evidence type="ECO:0000256" key="2">
    <source>
        <dbReference type="ARBA" id="ARBA00022448"/>
    </source>
</evidence>
<sequence length="473" mass="50683">MEDNVKKPTLFQALLPIIFLIFVLGYGIIRLEVDPHIPLLLSAAFAAIIALLIGTKWDTIEDGIYKGIMLAMPAIVILMVVGTLIGSWVAGGVVPTMIYYGLHILSPSIFLVAACIITTIVALFVGSSWSTAATIGIALVGIGEGLDIPTAMTAGAVVSGAYVGDKMSPLSDTTNLAPGTTGEVELFEHIKHMLYVTIPAYIITLVLFGLIGIRFAGGTLDDGRITEITSTLSSHFNISPFMLIPLVIVLVLIGLKVKPIPALLCGSVAGSIFALLFQGADLFGVVDAMHFGYVMESGVELVDELLSTGGLHSMMWTISLIFLALSLGGILERARFLEVILENILKIAKSVASLTVFTHITAVFVNLFTADQYLSIVLTSRMYKDAYKKMGSHPKNLSRAVEASATVTSPLIPWNTCGAYMYAALGVSPFAFLPYAFFNISAFIISIIYGLTGFSMEKWQGEIPPIDDEKKAS</sequence>
<feature type="transmembrane region" description="Helical" evidence="9">
    <location>
        <begin position="236"/>
        <end position="255"/>
    </location>
</feature>
<evidence type="ECO:0000256" key="4">
    <source>
        <dbReference type="ARBA" id="ARBA00022475"/>
    </source>
</evidence>
<feature type="transmembrane region" description="Helical" evidence="9">
    <location>
        <begin position="262"/>
        <end position="280"/>
    </location>
</feature>
<dbReference type="Pfam" id="PF03553">
    <property type="entry name" value="Na_H_antiporter"/>
    <property type="match status" value="1"/>
</dbReference>
<evidence type="ECO:0000256" key="9">
    <source>
        <dbReference type="SAM" id="Phobius"/>
    </source>
</evidence>
<feature type="transmembrane region" description="Helical" evidence="9">
    <location>
        <begin position="194"/>
        <end position="216"/>
    </location>
</feature>
<gene>
    <name evidence="11" type="primary">nhaC</name>
    <name evidence="11" type="ORF">PRVXT_002165</name>
</gene>
<reference evidence="11" key="1">
    <citation type="journal article" date="2013" name="Extremophiles">
        <title>Proteinivorax tanatarense gen. nov., sp. nov., an anaerobic, haloalkaliphilic, proteolytic bacterium isolated from a decaying algal bloom, and proposal of Proteinivoraceae fam. nov.</title>
        <authorList>
            <person name="Kevbrin V."/>
            <person name="Boltyanskaya Y."/>
            <person name="Zhilina T."/>
            <person name="Kolganova T."/>
            <person name="Lavrentjeva E."/>
            <person name="Kuznetsov B."/>
        </authorList>
    </citation>
    <scope>NUCLEOTIDE SEQUENCE</scope>
    <source>
        <strain evidence="11">Z-910T</strain>
    </source>
</reference>
<accession>A0AAU7VJA0</accession>
<evidence type="ECO:0000256" key="3">
    <source>
        <dbReference type="ARBA" id="ARBA00022449"/>
    </source>
</evidence>
<keyword evidence="6 9" id="KW-1133">Transmembrane helix</keyword>
<feature type="transmembrane region" description="Helical" evidence="9">
    <location>
        <begin position="430"/>
        <end position="451"/>
    </location>
</feature>
<comment type="subcellular location">
    <subcellularLocation>
        <location evidence="1">Cell membrane</location>
        <topology evidence="1">Multi-pass membrane protein</topology>
    </subcellularLocation>
</comment>
<dbReference type="GO" id="GO:0005886">
    <property type="term" value="C:plasma membrane"/>
    <property type="evidence" value="ECO:0007669"/>
    <property type="project" value="UniProtKB-SubCell"/>
</dbReference>
<dbReference type="EMBL" id="CP158367">
    <property type="protein sequence ID" value="XBX74139.1"/>
    <property type="molecule type" value="Genomic_DNA"/>
</dbReference>
<protein>
    <submittedName>
        <fullName evidence="11">Na+/H+ antiporter NhaC</fullName>
    </submittedName>
</protein>
<evidence type="ECO:0000256" key="6">
    <source>
        <dbReference type="ARBA" id="ARBA00022989"/>
    </source>
</evidence>
<dbReference type="RefSeq" id="WP_350342897.1">
    <property type="nucleotide sequence ID" value="NZ_CP158367.1"/>
</dbReference>
<reference evidence="11" key="2">
    <citation type="submission" date="2024-06" db="EMBL/GenBank/DDBJ databases">
        <authorList>
            <person name="Petrova K.O."/>
            <person name="Toshchakov S.V."/>
            <person name="Boltjanskaja Y.V."/>
            <person name="Kevbrin V."/>
        </authorList>
    </citation>
    <scope>NUCLEOTIDE SEQUENCE</scope>
    <source>
        <strain evidence="11">Z-910T</strain>
    </source>
</reference>
<feature type="transmembrane region" description="Helical" evidence="9">
    <location>
        <begin position="97"/>
        <end position="125"/>
    </location>
</feature>
<evidence type="ECO:0000259" key="10">
    <source>
        <dbReference type="Pfam" id="PF03553"/>
    </source>
</evidence>
<evidence type="ECO:0000256" key="5">
    <source>
        <dbReference type="ARBA" id="ARBA00022692"/>
    </source>
</evidence>
<feature type="transmembrane region" description="Helical" evidence="9">
    <location>
        <begin position="9"/>
        <end position="29"/>
    </location>
</feature>
<evidence type="ECO:0000313" key="11">
    <source>
        <dbReference type="EMBL" id="XBX74139.1"/>
    </source>
</evidence>
<dbReference type="AlphaFoldDB" id="A0AAU7VJA0"/>
<keyword evidence="2" id="KW-0813">Transport</keyword>
<organism evidence="11">
    <name type="scientific">Proteinivorax tanatarense</name>
    <dbReference type="NCBI Taxonomy" id="1260629"/>
    <lineage>
        <taxon>Bacteria</taxon>
        <taxon>Bacillati</taxon>
        <taxon>Bacillota</taxon>
        <taxon>Clostridia</taxon>
        <taxon>Eubacteriales</taxon>
        <taxon>Proteinivoracaceae</taxon>
        <taxon>Proteinivorax</taxon>
    </lineage>
</organism>
<feature type="domain" description="Na+/H+ antiporter NhaC-like C-terminal" evidence="10">
    <location>
        <begin position="160"/>
        <end position="454"/>
    </location>
</feature>
<keyword evidence="5 9" id="KW-0812">Transmembrane</keyword>
<proteinExistence type="inferred from homology"/>
<feature type="transmembrane region" description="Helical" evidence="9">
    <location>
        <begin position="313"/>
        <end position="331"/>
    </location>
</feature>
<evidence type="ECO:0000256" key="1">
    <source>
        <dbReference type="ARBA" id="ARBA00004651"/>
    </source>
</evidence>
<dbReference type="InterPro" id="IPR052180">
    <property type="entry name" value="NhaC_Na-H+_Antiporter"/>
</dbReference>
<dbReference type="PANTHER" id="PTHR33451:SF3">
    <property type="entry name" value="MALATE-2H(+)_NA(+)-LACTATE ANTIPORTER"/>
    <property type="match status" value="1"/>
</dbReference>
<keyword evidence="7 9" id="KW-0472">Membrane</keyword>
<feature type="transmembrane region" description="Helical" evidence="9">
    <location>
        <begin position="67"/>
        <end position="91"/>
    </location>
</feature>
<evidence type="ECO:0000256" key="8">
    <source>
        <dbReference type="ARBA" id="ARBA00038435"/>
    </source>
</evidence>
<evidence type="ECO:0000256" key="7">
    <source>
        <dbReference type="ARBA" id="ARBA00023136"/>
    </source>
</evidence>
<feature type="transmembrane region" description="Helical" evidence="9">
    <location>
        <begin position="351"/>
        <end position="370"/>
    </location>
</feature>
<dbReference type="InterPro" id="IPR004770">
    <property type="entry name" value="Na/H_antiport_NhaC"/>
</dbReference>
<dbReference type="NCBIfam" id="TIGR00931">
    <property type="entry name" value="antiport_nhaC"/>
    <property type="match status" value="1"/>
</dbReference>